<organism evidence="3 4">
    <name type="scientific">Aspergillus rambellii</name>
    <dbReference type="NCBI Taxonomy" id="308745"/>
    <lineage>
        <taxon>Eukaryota</taxon>
        <taxon>Fungi</taxon>
        <taxon>Dikarya</taxon>
        <taxon>Ascomycota</taxon>
        <taxon>Pezizomycotina</taxon>
        <taxon>Eurotiomycetes</taxon>
        <taxon>Eurotiomycetidae</taxon>
        <taxon>Eurotiales</taxon>
        <taxon>Aspergillaceae</taxon>
        <taxon>Aspergillus</taxon>
        <taxon>Aspergillus subgen. Nidulantes</taxon>
    </lineage>
</organism>
<feature type="compositionally biased region" description="Basic residues" evidence="1">
    <location>
        <begin position="202"/>
        <end position="213"/>
    </location>
</feature>
<feature type="region of interest" description="Disordered" evidence="1">
    <location>
        <begin position="191"/>
        <end position="213"/>
    </location>
</feature>
<dbReference type="EMBL" id="JZBS01002666">
    <property type="protein sequence ID" value="KKK17730.1"/>
    <property type="molecule type" value="Genomic_DNA"/>
</dbReference>
<dbReference type="PANTHER" id="PTHR12834">
    <property type="entry name" value="SIGNAL RECOGNITION PARTICLE 9 KDA PROTEIN"/>
    <property type="match status" value="1"/>
</dbReference>
<dbReference type="Pfam" id="PF05486">
    <property type="entry name" value="SRP9-21"/>
    <property type="match status" value="1"/>
</dbReference>
<evidence type="ECO:0000313" key="3">
    <source>
        <dbReference type="EMBL" id="KKK17730.1"/>
    </source>
</evidence>
<dbReference type="InterPro" id="IPR039432">
    <property type="entry name" value="SRP9_dom"/>
</dbReference>
<sequence>MLEISSNLHHHHHELGPNLNHHNLAFSFNTENSALKVNREERKTMPYLPTSQSYLEQSSLLLQAYPDTTRITTKYTFPSASTPSSLSSPSTRTQQSHPPPSDPQAGGPPTSTQSNATLTLKTFNPEAGICLKYQTNKAAEVGRLITSLGKLAAGADVSVLGGSSAAVAVGGGGAAGDVEMVDAGEEGVATATATTTAAGKGGKSKKKSEKGKK</sequence>
<dbReference type="GO" id="GO:0006614">
    <property type="term" value="P:SRP-dependent cotranslational protein targeting to membrane"/>
    <property type="evidence" value="ECO:0007669"/>
    <property type="project" value="InterPro"/>
</dbReference>
<feature type="domain" description="SRP9" evidence="2">
    <location>
        <begin position="49"/>
        <end position="153"/>
    </location>
</feature>
<keyword evidence="4" id="KW-1185">Reference proteome</keyword>
<name>A0A0F8WJ28_9EURO</name>
<dbReference type="STRING" id="308745.A0A0F8WJ28"/>
<dbReference type="OrthoDB" id="5419752at2759"/>
<protein>
    <recommendedName>
        <fullName evidence="2">SRP9 domain-containing protein</fullName>
    </recommendedName>
</protein>
<gene>
    <name evidence="3" type="ORF">ARAM_001353</name>
</gene>
<reference evidence="3 4" key="1">
    <citation type="submission" date="2015-02" db="EMBL/GenBank/DDBJ databases">
        <title>Draft Genome Sequences of Two Closely-Related Aflatoxigenic Aspergillus Species Obtained from the Cote d'Ivoire.</title>
        <authorList>
            <person name="Moore G.G."/>
            <person name="Beltz S.B."/>
            <person name="Mack B.M."/>
        </authorList>
    </citation>
    <scope>NUCLEOTIDE SEQUENCE [LARGE SCALE GENOMIC DNA]</scope>
    <source>
        <strain evidence="3 4">SRRC1468</strain>
    </source>
</reference>
<proteinExistence type="predicted"/>
<evidence type="ECO:0000313" key="4">
    <source>
        <dbReference type="Proteomes" id="UP000034291"/>
    </source>
</evidence>
<evidence type="ECO:0000259" key="2">
    <source>
        <dbReference type="Pfam" id="PF05486"/>
    </source>
</evidence>
<feature type="compositionally biased region" description="Low complexity" evidence="1">
    <location>
        <begin position="78"/>
        <end position="96"/>
    </location>
</feature>
<evidence type="ECO:0000256" key="1">
    <source>
        <dbReference type="SAM" id="MobiDB-lite"/>
    </source>
</evidence>
<accession>A0A0F8WJ28</accession>
<comment type="caution">
    <text evidence="3">The sequence shown here is derived from an EMBL/GenBank/DDBJ whole genome shotgun (WGS) entry which is preliminary data.</text>
</comment>
<dbReference type="InterPro" id="IPR039914">
    <property type="entry name" value="SRP9-like"/>
</dbReference>
<dbReference type="PANTHER" id="PTHR12834:SF12">
    <property type="entry name" value="SIGNAL RECOGNITION PARTICLE 9 KDA PROTEIN"/>
    <property type="match status" value="1"/>
</dbReference>
<dbReference type="GO" id="GO:0005786">
    <property type="term" value="C:signal recognition particle, endoplasmic reticulum targeting"/>
    <property type="evidence" value="ECO:0007669"/>
    <property type="project" value="TreeGrafter"/>
</dbReference>
<dbReference type="Proteomes" id="UP000034291">
    <property type="component" value="Unassembled WGS sequence"/>
</dbReference>
<dbReference type="AlphaFoldDB" id="A0A0F8WJ28"/>
<feature type="region of interest" description="Disordered" evidence="1">
    <location>
        <begin position="75"/>
        <end position="116"/>
    </location>
</feature>